<name>A0A7X9XB16_9BACT</name>
<dbReference type="Pfam" id="PF05488">
    <property type="entry name" value="PAAR_motif"/>
    <property type="match status" value="1"/>
</dbReference>
<dbReference type="RefSeq" id="WP_169658512.1">
    <property type="nucleotide sequence ID" value="NZ_JABANE010000059.1"/>
</dbReference>
<sequence length="88" mass="9151">MKPAARLGDMYECKAHPPAPPLVLPIVANATVFINKMPAMGVQPLPCGCQPILTSNTVFIEGKPAVRMGDLLPAGTILQGSADVLIGD</sequence>
<comment type="caution">
    <text evidence="1">The sequence shown here is derived from an EMBL/GenBank/DDBJ whole genome shotgun (WGS) entry which is preliminary data.</text>
</comment>
<dbReference type="AlphaFoldDB" id="A0A7X9XB16"/>
<dbReference type="Proteomes" id="UP000576082">
    <property type="component" value="Unassembled WGS sequence"/>
</dbReference>
<dbReference type="Gene3D" id="2.60.200.60">
    <property type="match status" value="1"/>
</dbReference>
<dbReference type="InterPro" id="IPR008727">
    <property type="entry name" value="PAAR_motif"/>
</dbReference>
<reference evidence="1 2" key="1">
    <citation type="submission" date="2020-04" db="EMBL/GenBank/DDBJ databases">
        <title>Flammeovirga sp. SR4, a novel species isolated from seawater.</title>
        <authorList>
            <person name="Wang X."/>
        </authorList>
    </citation>
    <scope>NUCLEOTIDE SEQUENCE [LARGE SCALE GENOMIC DNA]</scope>
    <source>
        <strain evidence="1 2">ATCC 23126</strain>
    </source>
</reference>
<dbReference type="EMBL" id="JABANE010000059">
    <property type="protein sequence ID" value="NME70272.1"/>
    <property type="molecule type" value="Genomic_DNA"/>
</dbReference>
<gene>
    <name evidence="1" type="ORF">HHU12_20010</name>
</gene>
<organism evidence="1 2">
    <name type="scientific">Flammeovirga aprica JL-4</name>
    <dbReference type="NCBI Taxonomy" id="694437"/>
    <lineage>
        <taxon>Bacteria</taxon>
        <taxon>Pseudomonadati</taxon>
        <taxon>Bacteroidota</taxon>
        <taxon>Cytophagia</taxon>
        <taxon>Cytophagales</taxon>
        <taxon>Flammeovirgaceae</taxon>
        <taxon>Flammeovirga</taxon>
    </lineage>
</organism>
<evidence type="ECO:0000313" key="2">
    <source>
        <dbReference type="Proteomes" id="UP000576082"/>
    </source>
</evidence>
<accession>A0A7X9XB16</accession>
<keyword evidence="2" id="KW-1185">Reference proteome</keyword>
<evidence type="ECO:0000313" key="1">
    <source>
        <dbReference type="EMBL" id="NME70272.1"/>
    </source>
</evidence>
<proteinExistence type="predicted"/>
<protein>
    <submittedName>
        <fullName evidence="1">Type VI secretion protein</fullName>
    </submittedName>
</protein>